<reference evidence="1" key="1">
    <citation type="journal article" date="2014" name="Front. Microbiol.">
        <title>High frequency of phylogenetically diverse reductive dehalogenase-homologous genes in deep subseafloor sedimentary metagenomes.</title>
        <authorList>
            <person name="Kawai M."/>
            <person name="Futagami T."/>
            <person name="Toyoda A."/>
            <person name="Takaki Y."/>
            <person name="Nishi S."/>
            <person name="Hori S."/>
            <person name="Arai W."/>
            <person name="Tsubouchi T."/>
            <person name="Morono Y."/>
            <person name="Uchiyama I."/>
            <person name="Ito T."/>
            <person name="Fujiyama A."/>
            <person name="Inagaki F."/>
            <person name="Takami H."/>
        </authorList>
    </citation>
    <scope>NUCLEOTIDE SEQUENCE</scope>
    <source>
        <strain evidence="1">Expedition CK06-06</strain>
    </source>
</reference>
<sequence>TRPTQKEKLSPEMLKGAFDYFRDIFDGTNGESNNQ</sequence>
<proteinExistence type="predicted"/>
<dbReference type="AlphaFoldDB" id="X1C488"/>
<evidence type="ECO:0000313" key="1">
    <source>
        <dbReference type="EMBL" id="GAG88167.1"/>
    </source>
</evidence>
<accession>X1C488</accession>
<comment type="caution">
    <text evidence="1">The sequence shown here is derived from an EMBL/GenBank/DDBJ whole genome shotgun (WGS) entry which is preliminary data.</text>
</comment>
<name>X1C488_9ZZZZ</name>
<feature type="non-terminal residue" evidence="1">
    <location>
        <position position="1"/>
    </location>
</feature>
<protein>
    <submittedName>
        <fullName evidence="1">Uncharacterized protein</fullName>
    </submittedName>
</protein>
<dbReference type="EMBL" id="BART01014401">
    <property type="protein sequence ID" value="GAG88167.1"/>
    <property type="molecule type" value="Genomic_DNA"/>
</dbReference>
<organism evidence="1">
    <name type="scientific">marine sediment metagenome</name>
    <dbReference type="NCBI Taxonomy" id="412755"/>
    <lineage>
        <taxon>unclassified sequences</taxon>
        <taxon>metagenomes</taxon>
        <taxon>ecological metagenomes</taxon>
    </lineage>
</organism>
<gene>
    <name evidence="1" type="ORF">S01H4_28761</name>
</gene>